<gene>
    <name evidence="2" type="ORF">CLO192961_LOCUS62675</name>
</gene>
<reference evidence="2 3" key="1">
    <citation type="submission" date="2019-06" db="EMBL/GenBank/DDBJ databases">
        <authorList>
            <person name="Broberg M."/>
        </authorList>
    </citation>
    <scope>NUCLEOTIDE SEQUENCE [LARGE SCALE GENOMIC DNA]</scope>
</reference>
<evidence type="ECO:0000313" key="3">
    <source>
        <dbReference type="Proteomes" id="UP000766486"/>
    </source>
</evidence>
<feature type="compositionally biased region" description="Acidic residues" evidence="1">
    <location>
        <begin position="428"/>
        <end position="439"/>
    </location>
</feature>
<name>A0ABY6TSX1_BIOOC</name>
<comment type="caution">
    <text evidence="2">The sequence shown here is derived from an EMBL/GenBank/DDBJ whole genome shotgun (WGS) entry which is preliminary data.</text>
</comment>
<evidence type="ECO:0008006" key="4">
    <source>
        <dbReference type="Google" id="ProtNLM"/>
    </source>
</evidence>
<organism evidence="2 3">
    <name type="scientific">Bionectria ochroleuca</name>
    <name type="common">Gliocladium roseum</name>
    <dbReference type="NCBI Taxonomy" id="29856"/>
    <lineage>
        <taxon>Eukaryota</taxon>
        <taxon>Fungi</taxon>
        <taxon>Dikarya</taxon>
        <taxon>Ascomycota</taxon>
        <taxon>Pezizomycotina</taxon>
        <taxon>Sordariomycetes</taxon>
        <taxon>Hypocreomycetidae</taxon>
        <taxon>Hypocreales</taxon>
        <taxon>Bionectriaceae</taxon>
        <taxon>Clonostachys</taxon>
    </lineage>
</organism>
<protein>
    <recommendedName>
        <fullName evidence="4">FHA domain-containing protein</fullName>
    </recommendedName>
</protein>
<feature type="compositionally biased region" description="Acidic residues" evidence="1">
    <location>
        <begin position="335"/>
        <end position="348"/>
    </location>
</feature>
<feature type="region of interest" description="Disordered" evidence="1">
    <location>
        <begin position="257"/>
        <end position="282"/>
    </location>
</feature>
<evidence type="ECO:0000256" key="1">
    <source>
        <dbReference type="SAM" id="MobiDB-lite"/>
    </source>
</evidence>
<sequence length="567" mass="62287">MAGSSHDDSLAHEPTLPELKPFSKNSTPEPSLSAVAGVKRRAPSLLPAFEPSSSPGLPRPLKRQNTGSHGSDKENGRRSLPTPVPTSSTGIMSSSPPARRSDFVQSSSAARASERAPLGALPTVEMPENGEPLLMGRSSNSSHYQLPAGPNLRLVSRVHVEAKYVAATNPLEPSKIEISCPGWNGLKLHSQGRTWELFKGDSFTSETEGTDIILDVLGSRVILQWPNRGADSFANMSDGSWDSPEVVGRRASILHSSPLRRSGRMASPESPTPAGLSSSQRLHQSLFSPREGPSIKIFEDEEEPELPEPIDHMDVNVSMRTEATASFSSELSDHDSDDEEKDPNEENDPIVHSFGPFGANISGRFASISTRSPREQKRSPKPRASPFKTKQESRKMSLARTLFPEMPSSPLKPVREEPRAKSETPEEVKEEAEEEEGEVKEEIKEEEKPIVELNPSITNHVINQLAYSRLSSTPLSTILQHLPSDAKEGLTTASLRVAIESTACIGFITREGKDAAGKALESQYYYVPEFDTDEQRRAAVVDGLRKPSLRACRKQHKQYYWKRPKTP</sequence>
<proteinExistence type="predicted"/>
<feature type="compositionally biased region" description="Basic and acidic residues" evidence="1">
    <location>
        <begin position="413"/>
        <end position="427"/>
    </location>
</feature>
<feature type="compositionally biased region" description="Polar residues" evidence="1">
    <location>
        <begin position="85"/>
        <end position="96"/>
    </location>
</feature>
<dbReference type="Proteomes" id="UP000766486">
    <property type="component" value="Unassembled WGS sequence"/>
</dbReference>
<feature type="compositionally biased region" description="Basic and acidic residues" evidence="1">
    <location>
        <begin position="1"/>
        <end position="11"/>
    </location>
</feature>
<keyword evidence="3" id="KW-1185">Reference proteome</keyword>
<accession>A0ABY6TSX1</accession>
<evidence type="ECO:0000313" key="2">
    <source>
        <dbReference type="EMBL" id="VUC21744.1"/>
    </source>
</evidence>
<feature type="region of interest" description="Disordered" evidence="1">
    <location>
        <begin position="1"/>
        <end position="125"/>
    </location>
</feature>
<feature type="region of interest" description="Disordered" evidence="1">
    <location>
        <begin position="324"/>
        <end position="447"/>
    </location>
</feature>
<dbReference type="EMBL" id="CABFNS010000450">
    <property type="protein sequence ID" value="VUC21744.1"/>
    <property type="molecule type" value="Genomic_DNA"/>
</dbReference>